<gene>
    <name evidence="2" type="ORF">GSTENG00036948001</name>
</gene>
<feature type="non-terminal residue" evidence="2">
    <location>
        <position position="1"/>
    </location>
</feature>
<name>Q4RA10_TETNG</name>
<accession>Q4RA10</accession>
<evidence type="ECO:0000313" key="2">
    <source>
        <dbReference type="EMBL" id="CAG14773.1"/>
    </source>
</evidence>
<reference evidence="2" key="1">
    <citation type="journal article" date="2004" name="Nature">
        <title>Genome duplication in the teleost fish Tetraodon nigroviridis reveals the early vertebrate proto-karyotype.</title>
        <authorList>
            <person name="Jaillon O."/>
            <person name="Aury J.-M."/>
            <person name="Brunet F."/>
            <person name="Petit J.-L."/>
            <person name="Stange-Thomann N."/>
            <person name="Mauceli E."/>
            <person name="Bouneau L."/>
            <person name="Fischer C."/>
            <person name="Ozouf-Costaz C."/>
            <person name="Bernot A."/>
            <person name="Nicaud S."/>
            <person name="Jaffe D."/>
            <person name="Fisher S."/>
            <person name="Lutfalla G."/>
            <person name="Dossat C."/>
            <person name="Segurens B."/>
            <person name="Dasilva C."/>
            <person name="Salanoubat M."/>
            <person name="Levy M."/>
            <person name="Boudet N."/>
            <person name="Castellano S."/>
            <person name="Anthouard V."/>
            <person name="Jubin C."/>
            <person name="Castelli V."/>
            <person name="Katinka M."/>
            <person name="Vacherie B."/>
            <person name="Biemont C."/>
            <person name="Skalli Z."/>
            <person name="Cattolico L."/>
            <person name="Poulain J."/>
            <person name="De Berardinis V."/>
            <person name="Cruaud C."/>
            <person name="Duprat S."/>
            <person name="Brottier P."/>
            <person name="Coutanceau J.-P."/>
            <person name="Gouzy J."/>
            <person name="Parra G."/>
            <person name="Lardier G."/>
            <person name="Chapple C."/>
            <person name="McKernan K.J."/>
            <person name="McEwan P."/>
            <person name="Bosak S."/>
            <person name="Kellis M."/>
            <person name="Volff J.-N."/>
            <person name="Guigo R."/>
            <person name="Zody M.C."/>
            <person name="Mesirov J."/>
            <person name="Lindblad-Toh K."/>
            <person name="Birren B."/>
            <person name="Nusbaum C."/>
            <person name="Kahn D."/>
            <person name="Robinson-Rechavi M."/>
            <person name="Laudet V."/>
            <person name="Schachter V."/>
            <person name="Quetier F."/>
            <person name="Saurin W."/>
            <person name="Scarpelli C."/>
            <person name="Wincker P."/>
            <person name="Lander E.S."/>
            <person name="Weissenbach J."/>
            <person name="Roest Crollius H."/>
        </authorList>
    </citation>
    <scope>NUCLEOTIDE SEQUENCE [LARGE SCALE GENOMIC DNA]</scope>
</reference>
<feature type="domain" description="CRAL-TRIO" evidence="1">
    <location>
        <begin position="2"/>
        <end position="42"/>
    </location>
</feature>
<dbReference type="KEGG" id="tng:GSTEN00036948G001"/>
<sequence>KRIKKNLKMFIIVHPSWFIRTLLGITRPFISTKFSSKIKYVTA</sequence>
<dbReference type="SUPFAM" id="SSF52087">
    <property type="entry name" value="CRAL/TRIO domain"/>
    <property type="match status" value="1"/>
</dbReference>
<dbReference type="Gene3D" id="3.40.525.10">
    <property type="entry name" value="CRAL-TRIO lipid binding domain"/>
    <property type="match status" value="1"/>
</dbReference>
<organism evidence="2">
    <name type="scientific">Tetraodon nigroviridis</name>
    <name type="common">Spotted green pufferfish</name>
    <name type="synonym">Chelonodon nigroviridis</name>
    <dbReference type="NCBI Taxonomy" id="99883"/>
    <lineage>
        <taxon>Eukaryota</taxon>
        <taxon>Metazoa</taxon>
        <taxon>Chordata</taxon>
        <taxon>Craniata</taxon>
        <taxon>Vertebrata</taxon>
        <taxon>Euteleostomi</taxon>
        <taxon>Actinopterygii</taxon>
        <taxon>Neopterygii</taxon>
        <taxon>Teleostei</taxon>
        <taxon>Neoteleostei</taxon>
        <taxon>Acanthomorphata</taxon>
        <taxon>Eupercaria</taxon>
        <taxon>Tetraodontiformes</taxon>
        <taxon>Tetradontoidea</taxon>
        <taxon>Tetraodontidae</taxon>
        <taxon>Tetraodon</taxon>
    </lineage>
</organism>
<dbReference type="AlphaFoldDB" id="Q4RA10"/>
<dbReference type="InterPro" id="IPR036865">
    <property type="entry name" value="CRAL-TRIO_dom_sf"/>
</dbReference>
<evidence type="ECO:0000259" key="1">
    <source>
        <dbReference type="Pfam" id="PF13716"/>
    </source>
</evidence>
<dbReference type="Pfam" id="PF13716">
    <property type="entry name" value="CRAL_TRIO_2"/>
    <property type="match status" value="1"/>
</dbReference>
<proteinExistence type="predicted"/>
<feature type="non-terminal residue" evidence="2">
    <location>
        <position position="43"/>
    </location>
</feature>
<comment type="caution">
    <text evidence="2">The sequence shown here is derived from an EMBL/GenBank/DDBJ whole genome shotgun (WGS) entry which is preliminary data.</text>
</comment>
<dbReference type="OrthoDB" id="19923at2759"/>
<dbReference type="InterPro" id="IPR001251">
    <property type="entry name" value="CRAL-TRIO_dom"/>
</dbReference>
<dbReference type="EMBL" id="CAAE01024687">
    <property type="protein sequence ID" value="CAG14773.1"/>
    <property type="molecule type" value="Genomic_DNA"/>
</dbReference>
<protein>
    <submittedName>
        <fullName evidence="2">(spotted green pufferfish) hypothetical protein</fullName>
    </submittedName>
</protein>
<reference evidence="2" key="2">
    <citation type="submission" date="2004-02" db="EMBL/GenBank/DDBJ databases">
        <authorList>
            <consortium name="Genoscope"/>
            <consortium name="Whitehead Institute Centre for Genome Research"/>
        </authorList>
    </citation>
    <scope>NUCLEOTIDE SEQUENCE</scope>
</reference>